<reference evidence="1 2" key="1">
    <citation type="submission" date="2022-04" db="EMBL/GenBank/DDBJ databases">
        <title>Positive selection, recombination, and allopatry shape intraspecific diversity of widespread and dominant cyanobacteria.</title>
        <authorList>
            <person name="Wei J."/>
            <person name="Shu W."/>
            <person name="Hu C."/>
        </authorList>
    </citation>
    <scope>NUCLEOTIDE SEQUENCE [LARGE SCALE GENOMIC DNA]</scope>
    <source>
        <strain evidence="1 2">AS-A4</strain>
    </source>
</reference>
<dbReference type="EMBL" id="JAMPLM010000066">
    <property type="protein sequence ID" value="MEP1062438.1"/>
    <property type="molecule type" value="Genomic_DNA"/>
</dbReference>
<name>A0ABV0KT59_9CYAN</name>
<dbReference type="Proteomes" id="UP001476950">
    <property type="component" value="Unassembled WGS sequence"/>
</dbReference>
<gene>
    <name evidence="1" type="ORF">NDI38_29120</name>
</gene>
<protein>
    <submittedName>
        <fullName evidence="1">Uncharacterized protein</fullName>
    </submittedName>
</protein>
<sequence length="47" mass="4973">MQPLASTVLTIALTPMMRVRQGGGSKPLLIHGSLPTPTLDPCPRCCL</sequence>
<comment type="caution">
    <text evidence="1">The sequence shown here is derived from an EMBL/GenBank/DDBJ whole genome shotgun (WGS) entry which is preliminary data.</text>
</comment>
<proteinExistence type="predicted"/>
<evidence type="ECO:0000313" key="1">
    <source>
        <dbReference type="EMBL" id="MEP1062438.1"/>
    </source>
</evidence>
<evidence type="ECO:0000313" key="2">
    <source>
        <dbReference type="Proteomes" id="UP001476950"/>
    </source>
</evidence>
<accession>A0ABV0KT59</accession>
<keyword evidence="2" id="KW-1185">Reference proteome</keyword>
<organism evidence="1 2">
    <name type="scientific">Stenomitos frigidus AS-A4</name>
    <dbReference type="NCBI Taxonomy" id="2933935"/>
    <lineage>
        <taxon>Bacteria</taxon>
        <taxon>Bacillati</taxon>
        <taxon>Cyanobacteriota</taxon>
        <taxon>Cyanophyceae</taxon>
        <taxon>Leptolyngbyales</taxon>
        <taxon>Leptolyngbyaceae</taxon>
        <taxon>Stenomitos</taxon>
    </lineage>
</organism>